<evidence type="ECO:0000313" key="4">
    <source>
        <dbReference type="EMBL" id="KIJ99054.1"/>
    </source>
</evidence>
<evidence type="ECO:0000256" key="2">
    <source>
        <dbReference type="SAM" id="MobiDB-lite"/>
    </source>
</evidence>
<name>A0A0C9WNF6_9AGAR</name>
<reference evidence="4 5" key="1">
    <citation type="submission" date="2014-04" db="EMBL/GenBank/DDBJ databases">
        <authorList>
            <consortium name="DOE Joint Genome Institute"/>
            <person name="Kuo A."/>
            <person name="Kohler A."/>
            <person name="Nagy L.G."/>
            <person name="Floudas D."/>
            <person name="Copeland A."/>
            <person name="Barry K.W."/>
            <person name="Cichocki N."/>
            <person name="Veneault-Fourrey C."/>
            <person name="LaButti K."/>
            <person name="Lindquist E.A."/>
            <person name="Lipzen A."/>
            <person name="Lundell T."/>
            <person name="Morin E."/>
            <person name="Murat C."/>
            <person name="Sun H."/>
            <person name="Tunlid A."/>
            <person name="Henrissat B."/>
            <person name="Grigoriev I.V."/>
            <person name="Hibbett D.S."/>
            <person name="Martin F."/>
            <person name="Nordberg H.P."/>
            <person name="Cantor M.N."/>
            <person name="Hua S.X."/>
        </authorList>
    </citation>
    <scope>NUCLEOTIDE SEQUENCE [LARGE SCALE GENOMIC DNA]</scope>
    <source>
        <strain evidence="4 5">LaAM-08-1</strain>
    </source>
</reference>
<proteinExistence type="predicted"/>
<dbReference type="PROSITE" id="PS51253">
    <property type="entry name" value="HTH_CENPB"/>
    <property type="match status" value="1"/>
</dbReference>
<evidence type="ECO:0000256" key="1">
    <source>
        <dbReference type="ARBA" id="ARBA00023125"/>
    </source>
</evidence>
<gene>
    <name evidence="4" type="ORF">K443DRAFT_102880</name>
</gene>
<feature type="compositionally biased region" description="Basic and acidic residues" evidence="2">
    <location>
        <begin position="223"/>
        <end position="246"/>
    </location>
</feature>
<feature type="domain" description="HTH CENPB-type" evidence="3">
    <location>
        <begin position="83"/>
        <end position="157"/>
    </location>
</feature>
<evidence type="ECO:0000313" key="5">
    <source>
        <dbReference type="Proteomes" id="UP000054477"/>
    </source>
</evidence>
<dbReference type="GO" id="GO:0003677">
    <property type="term" value="F:DNA binding"/>
    <property type="evidence" value="ECO:0007669"/>
    <property type="project" value="UniProtKB-KW"/>
</dbReference>
<reference evidence="5" key="2">
    <citation type="submission" date="2015-01" db="EMBL/GenBank/DDBJ databases">
        <title>Evolutionary Origins and Diversification of the Mycorrhizal Mutualists.</title>
        <authorList>
            <consortium name="DOE Joint Genome Institute"/>
            <consortium name="Mycorrhizal Genomics Consortium"/>
            <person name="Kohler A."/>
            <person name="Kuo A."/>
            <person name="Nagy L.G."/>
            <person name="Floudas D."/>
            <person name="Copeland A."/>
            <person name="Barry K.W."/>
            <person name="Cichocki N."/>
            <person name="Veneault-Fourrey C."/>
            <person name="LaButti K."/>
            <person name="Lindquist E.A."/>
            <person name="Lipzen A."/>
            <person name="Lundell T."/>
            <person name="Morin E."/>
            <person name="Murat C."/>
            <person name="Riley R."/>
            <person name="Ohm R."/>
            <person name="Sun H."/>
            <person name="Tunlid A."/>
            <person name="Henrissat B."/>
            <person name="Grigoriev I.V."/>
            <person name="Hibbett D.S."/>
            <person name="Martin F."/>
        </authorList>
    </citation>
    <scope>NUCLEOTIDE SEQUENCE [LARGE SCALE GENOMIC DNA]</scope>
    <source>
        <strain evidence="5">LaAM-08-1</strain>
    </source>
</reference>
<organism evidence="4 5">
    <name type="scientific">Laccaria amethystina LaAM-08-1</name>
    <dbReference type="NCBI Taxonomy" id="1095629"/>
    <lineage>
        <taxon>Eukaryota</taxon>
        <taxon>Fungi</taxon>
        <taxon>Dikarya</taxon>
        <taxon>Basidiomycota</taxon>
        <taxon>Agaricomycotina</taxon>
        <taxon>Agaricomycetes</taxon>
        <taxon>Agaricomycetidae</taxon>
        <taxon>Agaricales</taxon>
        <taxon>Agaricineae</taxon>
        <taxon>Hydnangiaceae</taxon>
        <taxon>Laccaria</taxon>
    </lineage>
</organism>
<dbReference type="InterPro" id="IPR006600">
    <property type="entry name" value="HTH_CenpB_DNA-bd_dom"/>
</dbReference>
<sequence length="324" mass="36450">MPGRALSDARKLQRERQTKDGLLIRAVALYRHEQETEANRKPLSLRKVCKQIEDEHWSETKMKVKLDPCTLRRLVNGGTLKSIRNSEKSWLLESEATMVIDYAIEVASRGFPLSHRRLKEDVDNICRTRLGRKFPTSGVGKNWTSRFISKHSDRLSTYWTHNLDEKRGRAVNPHTNAEWFYLLGDVLKGNRDGEFDDAPPTSAGSGGQDQDDDDSDMPALASLKKDTYGDHGVDEDNNGGHEPIREENIYGTDESGFFPEGGIRVRVIGARGRKTQHQQSDGGRENTTVIVTICADGSSLKPAVIYKGQSYHVKWDQENPAEAS</sequence>
<dbReference type="Proteomes" id="UP000054477">
    <property type="component" value="Unassembled WGS sequence"/>
</dbReference>
<dbReference type="AlphaFoldDB" id="A0A0C9WNF6"/>
<accession>A0A0C9WNF6</accession>
<dbReference type="Pfam" id="PF03221">
    <property type="entry name" value="HTH_Tnp_Tc5"/>
    <property type="match status" value="1"/>
</dbReference>
<feature type="region of interest" description="Disordered" evidence="2">
    <location>
        <begin position="191"/>
        <end position="246"/>
    </location>
</feature>
<dbReference type="OrthoDB" id="2668963at2759"/>
<evidence type="ECO:0000259" key="3">
    <source>
        <dbReference type="PROSITE" id="PS51253"/>
    </source>
</evidence>
<dbReference type="EMBL" id="KN838655">
    <property type="protein sequence ID" value="KIJ99054.1"/>
    <property type="molecule type" value="Genomic_DNA"/>
</dbReference>
<keyword evidence="1" id="KW-0238">DNA-binding</keyword>
<protein>
    <recommendedName>
        <fullName evidence="3">HTH CENPB-type domain-containing protein</fullName>
    </recommendedName>
</protein>
<keyword evidence="5" id="KW-1185">Reference proteome</keyword>
<dbReference type="HOGENOM" id="CLU_076148_0_0_1"/>